<proteinExistence type="predicted"/>
<dbReference type="Proteomes" id="UP001163603">
    <property type="component" value="Chromosome 1"/>
</dbReference>
<keyword evidence="2" id="KW-1185">Reference proteome</keyword>
<sequence>MIDNNALQNSIEWVEGSSKGVMGTQLDHVTLEALQVVEAHEGFLRCNFIVPIHLLDNDGNWHTGAIATLIDCLGGITVYSFAGNLKASLDLSVSFYSTAKLQEEVEIVGKVVGKKGKLTSAEVEIRRKDNRQLIAVGRLWISTSIQQSNL</sequence>
<name>A0ACC0ZGB7_9ROSI</name>
<comment type="caution">
    <text evidence="1">The sequence shown here is derived from an EMBL/GenBank/DDBJ whole genome shotgun (WGS) entry which is preliminary data.</text>
</comment>
<evidence type="ECO:0000313" key="2">
    <source>
        <dbReference type="Proteomes" id="UP001163603"/>
    </source>
</evidence>
<organism evidence="1 2">
    <name type="scientific">Pistacia integerrima</name>
    <dbReference type="NCBI Taxonomy" id="434235"/>
    <lineage>
        <taxon>Eukaryota</taxon>
        <taxon>Viridiplantae</taxon>
        <taxon>Streptophyta</taxon>
        <taxon>Embryophyta</taxon>
        <taxon>Tracheophyta</taxon>
        <taxon>Spermatophyta</taxon>
        <taxon>Magnoliopsida</taxon>
        <taxon>eudicotyledons</taxon>
        <taxon>Gunneridae</taxon>
        <taxon>Pentapetalae</taxon>
        <taxon>rosids</taxon>
        <taxon>malvids</taxon>
        <taxon>Sapindales</taxon>
        <taxon>Anacardiaceae</taxon>
        <taxon>Pistacia</taxon>
    </lineage>
</organism>
<gene>
    <name evidence="1" type="ORF">Pint_01124</name>
</gene>
<protein>
    <submittedName>
        <fullName evidence="1">Uncharacterized protein</fullName>
    </submittedName>
</protein>
<accession>A0ACC0ZGB7</accession>
<evidence type="ECO:0000313" key="1">
    <source>
        <dbReference type="EMBL" id="KAJ0051848.1"/>
    </source>
</evidence>
<dbReference type="EMBL" id="CM047736">
    <property type="protein sequence ID" value="KAJ0051848.1"/>
    <property type="molecule type" value="Genomic_DNA"/>
</dbReference>
<reference evidence="2" key="1">
    <citation type="journal article" date="2023" name="G3 (Bethesda)">
        <title>Genome assembly and association tests identify interacting loci associated with vigor, precocity, and sex in interspecific pistachio rootstocks.</title>
        <authorList>
            <person name="Palmer W."/>
            <person name="Jacygrad E."/>
            <person name="Sagayaradj S."/>
            <person name="Cavanaugh K."/>
            <person name="Han R."/>
            <person name="Bertier L."/>
            <person name="Beede B."/>
            <person name="Kafkas S."/>
            <person name="Golino D."/>
            <person name="Preece J."/>
            <person name="Michelmore R."/>
        </authorList>
    </citation>
    <scope>NUCLEOTIDE SEQUENCE [LARGE SCALE GENOMIC DNA]</scope>
</reference>